<sequence>MENGIKVLEDEASYIPLQDDEDDSRLKQLGYKPELSRSLSAISNFAVTFSIISVLTGLTTTFNTGIEFGGPLTMVYGWLIAGFFTLIVGLAMAEICSSYPTSGGLYFWSAKLCGNEWAPFASWLTGW</sequence>
<dbReference type="InterPro" id="IPR002293">
    <property type="entry name" value="AA/rel_permease1"/>
</dbReference>
<dbReference type="GO" id="GO:0015185">
    <property type="term" value="F:gamma-aminobutyric acid transmembrane transporter activity"/>
    <property type="evidence" value="ECO:0007669"/>
    <property type="project" value="TreeGrafter"/>
</dbReference>
<dbReference type="EMBL" id="JADFTS010000008">
    <property type="protein sequence ID" value="KAF9591866.1"/>
    <property type="molecule type" value="Genomic_DNA"/>
</dbReference>
<organism evidence="7 8">
    <name type="scientific">Coptis chinensis</name>
    <dbReference type="NCBI Taxonomy" id="261450"/>
    <lineage>
        <taxon>Eukaryota</taxon>
        <taxon>Viridiplantae</taxon>
        <taxon>Streptophyta</taxon>
        <taxon>Embryophyta</taxon>
        <taxon>Tracheophyta</taxon>
        <taxon>Spermatophyta</taxon>
        <taxon>Magnoliopsida</taxon>
        <taxon>Ranunculales</taxon>
        <taxon>Ranunculaceae</taxon>
        <taxon>Coptidoideae</taxon>
        <taxon>Coptis</taxon>
    </lineage>
</organism>
<evidence type="ECO:0000256" key="6">
    <source>
        <dbReference type="SAM" id="Phobius"/>
    </source>
</evidence>
<proteinExistence type="predicted"/>
<dbReference type="PANTHER" id="PTHR45649:SF30">
    <property type="entry name" value="AMINO-ACID PERMEASE BAT1"/>
    <property type="match status" value="1"/>
</dbReference>
<dbReference type="GO" id="GO:0005313">
    <property type="term" value="F:L-glutamate transmembrane transporter activity"/>
    <property type="evidence" value="ECO:0007669"/>
    <property type="project" value="TreeGrafter"/>
</dbReference>
<dbReference type="Proteomes" id="UP000631114">
    <property type="component" value="Unassembled WGS sequence"/>
</dbReference>
<dbReference type="GO" id="GO:0015180">
    <property type="term" value="F:L-alanine transmembrane transporter activity"/>
    <property type="evidence" value="ECO:0007669"/>
    <property type="project" value="TreeGrafter"/>
</dbReference>
<feature type="transmembrane region" description="Helical" evidence="6">
    <location>
        <begin position="35"/>
        <end position="55"/>
    </location>
</feature>
<name>A0A835LLN7_9MAGN</name>
<keyword evidence="2" id="KW-0813">Transport</keyword>
<accession>A0A835LLN7</accession>
<evidence type="ECO:0000256" key="1">
    <source>
        <dbReference type="ARBA" id="ARBA00004141"/>
    </source>
</evidence>
<keyword evidence="3 6" id="KW-0812">Transmembrane</keyword>
<keyword evidence="4 6" id="KW-1133">Transmembrane helix</keyword>
<comment type="subcellular location">
    <subcellularLocation>
        <location evidence="1">Membrane</location>
        <topology evidence="1">Multi-pass membrane protein</topology>
    </subcellularLocation>
</comment>
<dbReference type="AlphaFoldDB" id="A0A835LLN7"/>
<reference evidence="7 8" key="1">
    <citation type="submission" date="2020-10" db="EMBL/GenBank/DDBJ databases">
        <title>The Coptis chinensis genome and diversification of protoberbering-type alkaloids.</title>
        <authorList>
            <person name="Wang B."/>
            <person name="Shu S."/>
            <person name="Song C."/>
            <person name="Liu Y."/>
        </authorList>
    </citation>
    <scope>NUCLEOTIDE SEQUENCE [LARGE SCALE GENOMIC DNA]</scope>
    <source>
        <strain evidence="7">HL-2020</strain>
        <tissue evidence="7">Leaf</tissue>
    </source>
</reference>
<evidence type="ECO:0000256" key="2">
    <source>
        <dbReference type="ARBA" id="ARBA00022448"/>
    </source>
</evidence>
<dbReference type="GO" id="GO:0015189">
    <property type="term" value="F:L-lysine transmembrane transporter activity"/>
    <property type="evidence" value="ECO:0007669"/>
    <property type="project" value="TreeGrafter"/>
</dbReference>
<dbReference type="PROSITE" id="PS00218">
    <property type="entry name" value="AMINO_ACID_PERMEASE_1"/>
    <property type="match status" value="1"/>
</dbReference>
<evidence type="ECO:0000256" key="5">
    <source>
        <dbReference type="ARBA" id="ARBA00023136"/>
    </source>
</evidence>
<keyword evidence="8" id="KW-1185">Reference proteome</keyword>
<evidence type="ECO:0000256" key="3">
    <source>
        <dbReference type="ARBA" id="ARBA00022692"/>
    </source>
</evidence>
<dbReference type="Gene3D" id="1.20.1740.10">
    <property type="entry name" value="Amino acid/polyamine transporter I"/>
    <property type="match status" value="1"/>
</dbReference>
<protein>
    <submittedName>
        <fullName evidence="7">Uncharacterized protein</fullName>
    </submittedName>
</protein>
<dbReference type="OrthoDB" id="3257095at2759"/>
<dbReference type="GO" id="GO:0016020">
    <property type="term" value="C:membrane"/>
    <property type="evidence" value="ECO:0007669"/>
    <property type="project" value="UniProtKB-SubCell"/>
</dbReference>
<evidence type="ECO:0000313" key="8">
    <source>
        <dbReference type="Proteomes" id="UP000631114"/>
    </source>
</evidence>
<dbReference type="FunFam" id="1.20.1740.10:FF:000104">
    <property type="entry name" value="Amino-acid permease BAT1"/>
    <property type="match status" value="1"/>
</dbReference>
<comment type="caution">
    <text evidence="7">The sequence shown here is derived from an EMBL/GenBank/DDBJ whole genome shotgun (WGS) entry which is preliminary data.</text>
</comment>
<evidence type="ECO:0000313" key="7">
    <source>
        <dbReference type="EMBL" id="KAF9591866.1"/>
    </source>
</evidence>
<feature type="transmembrane region" description="Helical" evidence="6">
    <location>
        <begin position="75"/>
        <end position="93"/>
    </location>
</feature>
<keyword evidence="5 6" id="KW-0472">Membrane</keyword>
<dbReference type="InterPro" id="IPR004840">
    <property type="entry name" value="Amino_acid_permease_CS"/>
</dbReference>
<dbReference type="PANTHER" id="PTHR45649">
    <property type="entry name" value="AMINO-ACID PERMEASE BAT1"/>
    <property type="match status" value="1"/>
</dbReference>
<evidence type="ECO:0000256" key="4">
    <source>
        <dbReference type="ARBA" id="ARBA00022989"/>
    </source>
</evidence>
<gene>
    <name evidence="7" type="ORF">IFM89_008912</name>
</gene>
<dbReference type="Pfam" id="PF13520">
    <property type="entry name" value="AA_permease_2"/>
    <property type="match status" value="1"/>
</dbReference>